<dbReference type="InterPro" id="IPR036691">
    <property type="entry name" value="Endo/exonu/phosph_ase_sf"/>
</dbReference>
<evidence type="ECO:0000256" key="1">
    <source>
        <dbReference type="SAM" id="MobiDB-lite"/>
    </source>
</evidence>
<organism evidence="3">
    <name type="scientific">Fagus sylvatica</name>
    <name type="common">Beechnut</name>
    <dbReference type="NCBI Taxonomy" id="28930"/>
    <lineage>
        <taxon>Eukaryota</taxon>
        <taxon>Viridiplantae</taxon>
        <taxon>Streptophyta</taxon>
        <taxon>Embryophyta</taxon>
        <taxon>Tracheophyta</taxon>
        <taxon>Spermatophyta</taxon>
        <taxon>Magnoliopsida</taxon>
        <taxon>eudicotyledons</taxon>
        <taxon>Gunneridae</taxon>
        <taxon>Pentapetalae</taxon>
        <taxon>rosids</taxon>
        <taxon>fabids</taxon>
        <taxon>Fagales</taxon>
        <taxon>Fagaceae</taxon>
        <taxon>Fagus</taxon>
    </lineage>
</organism>
<dbReference type="SUPFAM" id="SSF56219">
    <property type="entry name" value="DNase I-like"/>
    <property type="match status" value="1"/>
</dbReference>
<dbReference type="AlphaFoldDB" id="A0A2N9F6W2"/>
<evidence type="ECO:0000313" key="4">
    <source>
        <dbReference type="EMBL" id="SPC95857.1"/>
    </source>
</evidence>
<dbReference type="CDD" id="cd01650">
    <property type="entry name" value="RT_nLTR_like"/>
    <property type="match status" value="1"/>
</dbReference>
<dbReference type="InterPro" id="IPR043502">
    <property type="entry name" value="DNA/RNA_pol_sf"/>
</dbReference>
<feature type="region of interest" description="Disordered" evidence="1">
    <location>
        <begin position="132"/>
        <end position="173"/>
    </location>
</feature>
<feature type="domain" description="Reverse transcriptase" evidence="2">
    <location>
        <begin position="672"/>
        <end position="899"/>
    </location>
</feature>
<dbReference type="InterPro" id="IPR052343">
    <property type="entry name" value="Retrotransposon-Effector_Assoc"/>
</dbReference>
<evidence type="ECO:0000313" key="3">
    <source>
        <dbReference type="EMBL" id="SPC82524.1"/>
    </source>
</evidence>
<feature type="region of interest" description="Disordered" evidence="1">
    <location>
        <begin position="215"/>
        <end position="270"/>
    </location>
</feature>
<dbReference type="SUPFAM" id="SSF56672">
    <property type="entry name" value="DNA/RNA polymerases"/>
    <property type="match status" value="1"/>
</dbReference>
<dbReference type="PANTHER" id="PTHR46890:SF48">
    <property type="entry name" value="RNA-DIRECTED DNA POLYMERASE"/>
    <property type="match status" value="1"/>
</dbReference>
<protein>
    <recommendedName>
        <fullName evidence="2">Reverse transcriptase domain-containing protein</fullName>
    </recommendedName>
</protein>
<name>A0A2N9F6W2_FAGSY</name>
<accession>A0A2N9F6W2</accession>
<dbReference type="EMBL" id="OIVN01001613">
    <property type="protein sequence ID" value="SPC95857.1"/>
    <property type="molecule type" value="Genomic_DNA"/>
</dbReference>
<dbReference type="EMBL" id="OIVN01000585">
    <property type="protein sequence ID" value="SPC82524.1"/>
    <property type="molecule type" value="Genomic_DNA"/>
</dbReference>
<dbReference type="Pfam" id="PF00078">
    <property type="entry name" value="RVT_1"/>
    <property type="match status" value="1"/>
</dbReference>
<evidence type="ECO:0000259" key="2">
    <source>
        <dbReference type="PROSITE" id="PS50878"/>
    </source>
</evidence>
<dbReference type="PROSITE" id="PS50878">
    <property type="entry name" value="RT_POL"/>
    <property type="match status" value="1"/>
</dbReference>
<feature type="compositionally biased region" description="Polar residues" evidence="1">
    <location>
        <begin position="147"/>
        <end position="166"/>
    </location>
</feature>
<dbReference type="InterPro" id="IPR000477">
    <property type="entry name" value="RT_dom"/>
</dbReference>
<proteinExistence type="predicted"/>
<dbReference type="PANTHER" id="PTHR46890">
    <property type="entry name" value="NON-LTR RETROLELEMENT REVERSE TRANSCRIPTASE-LIKE PROTEIN-RELATED"/>
    <property type="match status" value="1"/>
</dbReference>
<reference evidence="3" key="1">
    <citation type="submission" date="2018-02" db="EMBL/GenBank/DDBJ databases">
        <authorList>
            <person name="Cohen D.B."/>
            <person name="Kent A.D."/>
        </authorList>
    </citation>
    <scope>NUCLEOTIDE SEQUENCE</scope>
</reference>
<gene>
    <name evidence="3" type="ORF">FSB_LOCUS10406</name>
    <name evidence="4" type="ORF">FSB_LOCUS23739</name>
</gene>
<feature type="compositionally biased region" description="Polar residues" evidence="1">
    <location>
        <begin position="254"/>
        <end position="265"/>
    </location>
</feature>
<sequence>MLIEFKDRSDLERVLLGEPWSYDKYLIAFQRVSEGTAVEELPFNKVDFWVQLHNLPILCMKKAMAKQLGGSIGEVVRTQVHDEESGSGRYMRIRVRVDITKPLCRGRRIGLTNGGEGWVSFRVQIKVEGWGRGAGTRIGDKTPAPQPTQSISRTTPVQPPQRQSDPTDMETTEYPEGDIVTVDIPAQNHATFDDQLREIDLAINYVPGIPIFPETVNSNKSMRQVDGLGPKSQVQIRSRASPPTKDNRSPLGEITNTSPISNQKPNGGKWKKLARAKGQGLYDSRTFTVAEKRTCEDAFQIEEEEARGTKNARVFKNSQIWCGLKLHQPSSLWKRGRMKDTWKIHIDAIIKEGTADAWRLTGVYGASETQKREETWALLRHLASMSQLSCLVDLRFRGFPFTWSNNRDPPFTTWVCLDRAVATMDWLQLFPMAMVEHLDVAKSDHKCLWLNYSPPATARPKHRPFRFEEAWMTDVGCEEIIRKVWDFSYRGTRMFTIWQKIKECKKQLVQDREHENINGLRRELNSLLEKEEKFWKQRSRVAWLTQGDRNTKYFHGRASQRRRRNYISRLWDERSGWHETNEEMAVLMTEYYNNLFTTSHPPNLDEAVSDIPKVVTEAMNNSLIQDFRADEVEQAIKQMSPSKAPGPDGMPPIFYQKYWHVLGSDVISAVLSCLNSGCLLKSINHTFIILIPKVKNPEKVISDSQSAFVLGRLITDNVLVAFETLHHMHHNKMGREGVMALKLDMSKAYDKVEWKYLEKVMKKMGFHQKWIGLMVECISTVSYSILINGEPHGNIHPSRGLRQGDPLSPYLFLLCAEGLHPLIKKVESSGDIQGVSLCRGRPKITHLFFADDSLLFTKATTAACDKIQLILRHYERASGQQVNRDKTTIFFSKAVPTTT</sequence>